<keyword evidence="1" id="KW-1133">Transmembrane helix</keyword>
<name>A2EM12_TRIV3</name>
<evidence type="ECO:0000256" key="1">
    <source>
        <dbReference type="SAM" id="Phobius"/>
    </source>
</evidence>
<dbReference type="InParanoid" id="A2EM12"/>
<protein>
    <submittedName>
        <fullName evidence="2">Uncharacterized protein</fullName>
    </submittedName>
</protein>
<reference evidence="2" key="2">
    <citation type="journal article" date="2007" name="Science">
        <title>Draft genome sequence of the sexually transmitted pathogen Trichomonas vaginalis.</title>
        <authorList>
            <person name="Carlton J.M."/>
            <person name="Hirt R.P."/>
            <person name="Silva J.C."/>
            <person name="Delcher A.L."/>
            <person name="Schatz M."/>
            <person name="Zhao Q."/>
            <person name="Wortman J.R."/>
            <person name="Bidwell S.L."/>
            <person name="Alsmark U.C.M."/>
            <person name="Besteiro S."/>
            <person name="Sicheritz-Ponten T."/>
            <person name="Noel C.J."/>
            <person name="Dacks J.B."/>
            <person name="Foster P.G."/>
            <person name="Simillion C."/>
            <person name="Van de Peer Y."/>
            <person name="Miranda-Saavedra D."/>
            <person name="Barton G.J."/>
            <person name="Westrop G.D."/>
            <person name="Mueller S."/>
            <person name="Dessi D."/>
            <person name="Fiori P.L."/>
            <person name="Ren Q."/>
            <person name="Paulsen I."/>
            <person name="Zhang H."/>
            <person name="Bastida-Corcuera F.D."/>
            <person name="Simoes-Barbosa A."/>
            <person name="Brown M.T."/>
            <person name="Hayes R.D."/>
            <person name="Mukherjee M."/>
            <person name="Okumura C.Y."/>
            <person name="Schneider R."/>
            <person name="Smith A.J."/>
            <person name="Vanacova S."/>
            <person name="Villalvazo M."/>
            <person name="Haas B.J."/>
            <person name="Pertea M."/>
            <person name="Feldblyum T.V."/>
            <person name="Utterback T.R."/>
            <person name="Shu C.L."/>
            <person name="Osoegawa K."/>
            <person name="de Jong P.J."/>
            <person name="Hrdy I."/>
            <person name="Horvathova L."/>
            <person name="Zubacova Z."/>
            <person name="Dolezal P."/>
            <person name="Malik S.B."/>
            <person name="Logsdon J.M. Jr."/>
            <person name="Henze K."/>
            <person name="Gupta A."/>
            <person name="Wang C.C."/>
            <person name="Dunne R.L."/>
            <person name="Upcroft J.A."/>
            <person name="Upcroft P."/>
            <person name="White O."/>
            <person name="Salzberg S.L."/>
            <person name="Tang P."/>
            <person name="Chiu C.-H."/>
            <person name="Lee Y.-S."/>
            <person name="Embley T.M."/>
            <person name="Coombs G.H."/>
            <person name="Mottram J.C."/>
            <person name="Tachezy J."/>
            <person name="Fraser-Liggett C.M."/>
            <person name="Johnson P.J."/>
        </authorList>
    </citation>
    <scope>NUCLEOTIDE SEQUENCE [LARGE SCALE GENOMIC DNA]</scope>
    <source>
        <strain evidence="2">G3</strain>
    </source>
</reference>
<keyword evidence="3" id="KW-1185">Reference proteome</keyword>
<dbReference type="Proteomes" id="UP000001542">
    <property type="component" value="Unassembled WGS sequence"/>
</dbReference>
<reference evidence="2" key="1">
    <citation type="submission" date="2006-10" db="EMBL/GenBank/DDBJ databases">
        <authorList>
            <person name="Amadeo P."/>
            <person name="Zhao Q."/>
            <person name="Wortman J."/>
            <person name="Fraser-Liggett C."/>
            <person name="Carlton J."/>
        </authorList>
    </citation>
    <scope>NUCLEOTIDE SEQUENCE</scope>
    <source>
        <strain evidence="2">G3</strain>
    </source>
</reference>
<evidence type="ECO:0000313" key="3">
    <source>
        <dbReference type="Proteomes" id="UP000001542"/>
    </source>
</evidence>
<dbReference type="VEuPathDB" id="TrichDB:TVAG_475050"/>
<dbReference type="AlphaFoldDB" id="A2EM12"/>
<proteinExistence type="predicted"/>
<gene>
    <name evidence="2" type="ORF">TVAG_475050</name>
</gene>
<feature type="transmembrane region" description="Helical" evidence="1">
    <location>
        <begin position="58"/>
        <end position="77"/>
    </location>
</feature>
<keyword evidence="1" id="KW-0812">Transmembrane</keyword>
<accession>A2EM12</accession>
<dbReference type="EMBL" id="DS113427">
    <property type="protein sequence ID" value="EAY06271.1"/>
    <property type="molecule type" value="Genomic_DNA"/>
</dbReference>
<evidence type="ECO:0000313" key="2">
    <source>
        <dbReference type="EMBL" id="EAY06271.1"/>
    </source>
</evidence>
<dbReference type="KEGG" id="tva:75663157"/>
<keyword evidence="1" id="KW-0472">Membrane</keyword>
<organism evidence="2 3">
    <name type="scientific">Trichomonas vaginalis (strain ATCC PRA-98 / G3)</name>
    <dbReference type="NCBI Taxonomy" id="412133"/>
    <lineage>
        <taxon>Eukaryota</taxon>
        <taxon>Metamonada</taxon>
        <taxon>Parabasalia</taxon>
        <taxon>Trichomonadida</taxon>
        <taxon>Trichomonadidae</taxon>
        <taxon>Trichomonas</taxon>
    </lineage>
</organism>
<dbReference type="RefSeq" id="XP_001318494.1">
    <property type="nucleotide sequence ID" value="XM_001318459.1"/>
</dbReference>
<sequence length="82" mass="9824">MQDYISIFTYKLKVVDQRKGGSLKLTTEYPYKNPFVVPYFKFDYRDELFDKRAKFYKIFIPTYILMVLSGFLISALVTRSKK</sequence>
<dbReference type="VEuPathDB" id="TrichDB:TVAGG3_0613230"/>